<feature type="domain" description="NACHT" evidence="1">
    <location>
        <begin position="250"/>
        <end position="443"/>
    </location>
</feature>
<dbReference type="InterPro" id="IPR007111">
    <property type="entry name" value="NACHT_NTPase"/>
</dbReference>
<evidence type="ECO:0000313" key="3">
    <source>
        <dbReference type="Proteomes" id="UP001596004"/>
    </source>
</evidence>
<name>A0ABV9CQY4_9ACTN</name>
<organism evidence="2 3">
    <name type="scientific">Sphaerisporangium dianthi</name>
    <dbReference type="NCBI Taxonomy" id="1436120"/>
    <lineage>
        <taxon>Bacteria</taxon>
        <taxon>Bacillati</taxon>
        <taxon>Actinomycetota</taxon>
        <taxon>Actinomycetes</taxon>
        <taxon>Streptosporangiales</taxon>
        <taxon>Streptosporangiaceae</taxon>
        <taxon>Sphaerisporangium</taxon>
    </lineage>
</organism>
<dbReference type="Gene3D" id="3.40.50.300">
    <property type="entry name" value="P-loop containing nucleotide triphosphate hydrolases"/>
    <property type="match status" value="1"/>
</dbReference>
<dbReference type="InterPro" id="IPR027417">
    <property type="entry name" value="P-loop_NTPase"/>
</dbReference>
<dbReference type="PANTHER" id="PTHR46844">
    <property type="entry name" value="SLR5058 PROTEIN"/>
    <property type="match status" value="1"/>
</dbReference>
<dbReference type="SUPFAM" id="SSF52540">
    <property type="entry name" value="P-loop containing nucleoside triphosphate hydrolases"/>
    <property type="match status" value="1"/>
</dbReference>
<gene>
    <name evidence="2" type="ORF">ACFO60_33275</name>
</gene>
<reference evidence="3" key="1">
    <citation type="journal article" date="2019" name="Int. J. Syst. Evol. Microbiol.">
        <title>The Global Catalogue of Microorganisms (GCM) 10K type strain sequencing project: providing services to taxonomists for standard genome sequencing and annotation.</title>
        <authorList>
            <consortium name="The Broad Institute Genomics Platform"/>
            <consortium name="The Broad Institute Genome Sequencing Center for Infectious Disease"/>
            <person name="Wu L."/>
            <person name="Ma J."/>
        </authorList>
    </citation>
    <scope>NUCLEOTIDE SEQUENCE [LARGE SCALE GENOMIC DNA]</scope>
    <source>
        <strain evidence="3">CGMCC 4.7132</strain>
    </source>
</reference>
<protein>
    <submittedName>
        <fullName evidence="2">NACHT domain-containing protein</fullName>
    </submittedName>
</protein>
<dbReference type="Pfam" id="PF05729">
    <property type="entry name" value="NACHT"/>
    <property type="match status" value="1"/>
</dbReference>
<dbReference type="SMART" id="SM00382">
    <property type="entry name" value="AAA"/>
    <property type="match status" value="1"/>
</dbReference>
<keyword evidence="3" id="KW-1185">Reference proteome</keyword>
<comment type="caution">
    <text evidence="2">The sequence shown here is derived from an EMBL/GenBank/DDBJ whole genome shotgun (WGS) entry which is preliminary data.</text>
</comment>
<dbReference type="EMBL" id="JBHSFP010000034">
    <property type="protein sequence ID" value="MFC4535661.1"/>
    <property type="molecule type" value="Genomic_DNA"/>
</dbReference>
<evidence type="ECO:0000313" key="2">
    <source>
        <dbReference type="EMBL" id="MFC4535661.1"/>
    </source>
</evidence>
<dbReference type="RefSeq" id="WP_380848656.1">
    <property type="nucleotide sequence ID" value="NZ_JBHSFP010000034.1"/>
</dbReference>
<proteinExistence type="predicted"/>
<dbReference type="PROSITE" id="PS50837">
    <property type="entry name" value="NACHT"/>
    <property type="match status" value="1"/>
</dbReference>
<evidence type="ECO:0000259" key="1">
    <source>
        <dbReference type="PROSITE" id="PS50837"/>
    </source>
</evidence>
<accession>A0ABV9CQY4</accession>
<sequence length="965" mass="109493">MPIGESLITKALGDLAMGSLRTISHIEPDGATDIPDIWSVTINDLSGEITGILTNRQAEDVANFLSSFQVRNIFQAHFLCRLSATDKKTLTSIIGNLRETFIASADHWCADSETPWNSHATDFWENIDSYLESALPAQRVLQALSPAELHEFRNQIGGDPATAKTRKGIPRFLRHLVEMSLDLDRLIAIKDNVADIRRHITEHYSQIRLEHSQQDFRIQIDKLYIDRDLTDPLTKNIISSSAIFRNQRKARLVVTGDPGVGKSTFTEYLIRQLAEGTSDTWTTPLIIHCREYASRGTTSIIDLLRDKISNTLHLRFSENEIEDILTLGRGFIIVDGVDEILDLGRRRSLVRSIETLTKRFPLCSVIATTRNIGYSQAQFDSALFTRYELRSFTNRQVREYATRWFTLTKRSDSELSKFLIELESIPDLRRNPLMLSLLCILYKARGYIPRNRRQIYSQCADLLFNRWDSMRHIEQPYDHQHYGDELMQEIASWFYKSQAAQAGLEEQQIRKVIATFLVDTAAVPELAAEKRAGAFLDFCADRAWLLGTAGVNDRDQRIFVFTHRTFMEFFAAESLVRNSEIANITSEVARIFDRDSSSVLPDLIVQSAEVHRRGGARQIIDGLLERGKTLGKKSHARYLPLCLRIINLSPVSPRLMDDVFSRTLTEWSVTSPHASFDSTIAVLNLYRDPRARFMNMLDASISCMTDKACPDAHPHPFEEFIARWANVCMADLAVEYEAEWAEYVDSAIQRTIPHLIASSDKTLTHYLIEAGYIAPPKTGVTSLGTLAFDKSVAGYSFRSLERILRGVGNNYDDHIVGDLGSLADQGASFRASLALMLDTVTRDRTSQLPSNWITDTGTTPQSAACRNILLWICCATYEAYGHRNSFHDSIEAFMGIQFEQLFDTRENNIDKRSRRYGLEVAPTKRSGAQILTATDIKELSKTFPSWLPRWCRGTYNLIYQEPGQD</sequence>
<dbReference type="InterPro" id="IPR003593">
    <property type="entry name" value="AAA+_ATPase"/>
</dbReference>
<dbReference type="PANTHER" id="PTHR46844:SF1">
    <property type="entry name" value="SLR5058 PROTEIN"/>
    <property type="match status" value="1"/>
</dbReference>
<dbReference type="Proteomes" id="UP001596004">
    <property type="component" value="Unassembled WGS sequence"/>
</dbReference>